<dbReference type="GO" id="GO:0003677">
    <property type="term" value="F:DNA binding"/>
    <property type="evidence" value="ECO:0007669"/>
    <property type="project" value="InterPro"/>
</dbReference>
<evidence type="ECO:0000313" key="5">
    <source>
        <dbReference type="Proteomes" id="UP001310890"/>
    </source>
</evidence>
<dbReference type="AlphaFoldDB" id="A0AAN7TIM3"/>
<dbReference type="EMBL" id="JAVRRL010000024">
    <property type="protein sequence ID" value="KAK5113355.1"/>
    <property type="molecule type" value="Genomic_DNA"/>
</dbReference>
<organism evidence="4 5">
    <name type="scientific">Meristemomyces frigidus</name>
    <dbReference type="NCBI Taxonomy" id="1508187"/>
    <lineage>
        <taxon>Eukaryota</taxon>
        <taxon>Fungi</taxon>
        <taxon>Dikarya</taxon>
        <taxon>Ascomycota</taxon>
        <taxon>Pezizomycotina</taxon>
        <taxon>Dothideomycetes</taxon>
        <taxon>Dothideomycetidae</taxon>
        <taxon>Mycosphaerellales</taxon>
        <taxon>Teratosphaeriaceae</taxon>
        <taxon>Meristemomyces</taxon>
    </lineage>
</organism>
<keyword evidence="1" id="KW-0539">Nucleus</keyword>
<evidence type="ECO:0000256" key="1">
    <source>
        <dbReference type="ARBA" id="ARBA00023242"/>
    </source>
</evidence>
<feature type="compositionally biased region" description="Basic and acidic residues" evidence="2">
    <location>
        <begin position="15"/>
        <end position="25"/>
    </location>
</feature>
<evidence type="ECO:0000256" key="2">
    <source>
        <dbReference type="SAM" id="MobiDB-lite"/>
    </source>
</evidence>
<feature type="region of interest" description="Disordered" evidence="2">
    <location>
        <begin position="437"/>
        <end position="458"/>
    </location>
</feature>
<dbReference type="InterPro" id="IPR007219">
    <property type="entry name" value="XnlR_reg_dom"/>
</dbReference>
<reference evidence="4" key="1">
    <citation type="submission" date="2023-08" db="EMBL/GenBank/DDBJ databases">
        <title>Black Yeasts Isolated from many extreme environments.</title>
        <authorList>
            <person name="Coleine C."/>
            <person name="Stajich J.E."/>
            <person name="Selbmann L."/>
        </authorList>
    </citation>
    <scope>NUCLEOTIDE SEQUENCE</scope>
    <source>
        <strain evidence="4">CCFEE 5401</strain>
    </source>
</reference>
<dbReference type="SMART" id="SM00906">
    <property type="entry name" value="Fungal_trans"/>
    <property type="match status" value="1"/>
</dbReference>
<dbReference type="GO" id="GO:0008270">
    <property type="term" value="F:zinc ion binding"/>
    <property type="evidence" value="ECO:0007669"/>
    <property type="project" value="InterPro"/>
</dbReference>
<sequence length="728" mass="80968">MPDRLATPSSLSKSGRTDQDGRRSLDAVSLRVPACVTFEEESDEQPTGNVAANQEVTDQTSAAAYSEHLSPDSLLDSFAYQSPMSEAALPSFISPLPNCISHDDLAFLAKKGAMKIPEPDLRDEILRSYLFSVHPFMPMLEFRPLLRAILNVHENRHISLLLLQAVMFAGLHSLPPNVIHRLGYQTTKQARQVFFNRVKYLYDFEVESDDAAVFQSLVLMSSWYGKWDERRHTWHFTGLAYDLARTMGLHREPKGKHMSEKDQRFRRRLWWSLYIRDRLLALGTRRPVRIRDDEFDVAMLTLDDFDLEPLEELHSGQKFLPRVDESTTTALMCIELAKLCVSIGNIVSSRYTTLSDQPDVPHTVMMVSRRYNGHDNGLQKREAELSAWFGQLKTNIQGSSFSDFLDNPGSCSQVHWSMLNLTYYTAINVLHRAQALQPPSDEPEARSVHKSSKSKVKDAARNITKLSMSMLRNDQVRYLGVMGVTALVAACLSHMLDVSSADEDVRDASTFRLQQSLQVLDALRGIWRSADAADTFIASVARKAGVGVLLRAAADRADPANNAADGVARASAGSQNRLASQGSAGASMVDWPLMSDQGRALLTSTQIKPFSMPTQSAGYQRQSQALSDAQSRDIRHGIRTPDAISTATLSSSDCVLGSVDRTETGLLGDNITPSNNTMFSGLPNDITFFDRNNEMSTSMAVEPMSFNFDFYSNTLGLTNDHGQGFDSR</sequence>
<evidence type="ECO:0000313" key="4">
    <source>
        <dbReference type="EMBL" id="KAK5113355.1"/>
    </source>
</evidence>
<dbReference type="CDD" id="cd12148">
    <property type="entry name" value="fungal_TF_MHR"/>
    <property type="match status" value="1"/>
</dbReference>
<protein>
    <recommendedName>
        <fullName evidence="3">Xylanolytic transcriptional activator regulatory domain-containing protein</fullName>
    </recommendedName>
</protein>
<dbReference type="PANTHER" id="PTHR47425:SF3">
    <property type="entry name" value="ZN(II)2CYS6 TRANSCRIPTION FACTOR (EUROFUNG)"/>
    <property type="match status" value="1"/>
</dbReference>
<proteinExistence type="predicted"/>
<accession>A0AAN7TIM3</accession>
<name>A0AAN7TIM3_9PEZI</name>
<dbReference type="Proteomes" id="UP001310890">
    <property type="component" value="Unassembled WGS sequence"/>
</dbReference>
<dbReference type="InterPro" id="IPR052761">
    <property type="entry name" value="Fungal_Detox/Toxin_TFs"/>
</dbReference>
<feature type="region of interest" description="Disordered" evidence="2">
    <location>
        <begin position="1"/>
        <end position="26"/>
    </location>
</feature>
<dbReference type="Pfam" id="PF04082">
    <property type="entry name" value="Fungal_trans"/>
    <property type="match status" value="1"/>
</dbReference>
<feature type="domain" description="Xylanolytic transcriptional activator regulatory" evidence="3">
    <location>
        <begin position="233"/>
        <end position="306"/>
    </location>
</feature>
<dbReference type="PANTHER" id="PTHR47425">
    <property type="entry name" value="FARB-RELATED"/>
    <property type="match status" value="1"/>
</dbReference>
<gene>
    <name evidence="4" type="ORF">LTR62_003454</name>
</gene>
<dbReference type="GO" id="GO:0006351">
    <property type="term" value="P:DNA-templated transcription"/>
    <property type="evidence" value="ECO:0007669"/>
    <property type="project" value="InterPro"/>
</dbReference>
<evidence type="ECO:0000259" key="3">
    <source>
        <dbReference type="SMART" id="SM00906"/>
    </source>
</evidence>
<comment type="caution">
    <text evidence="4">The sequence shown here is derived from an EMBL/GenBank/DDBJ whole genome shotgun (WGS) entry which is preliminary data.</text>
</comment>